<reference evidence="2" key="1">
    <citation type="submission" date="2017-02" db="EMBL/GenBank/DDBJ databases">
        <authorList>
            <person name="Varghese N."/>
            <person name="Submissions S."/>
        </authorList>
    </citation>
    <scope>NUCLEOTIDE SEQUENCE [LARGE SCALE GENOMIC DNA]</scope>
    <source>
        <strain evidence="2">DSM 22720</strain>
    </source>
</reference>
<name>A0A1T4VXG4_9GAMM</name>
<organism evidence="1 2">
    <name type="scientific">Enterovibrio nigricans DSM 22720</name>
    <dbReference type="NCBI Taxonomy" id="1121868"/>
    <lineage>
        <taxon>Bacteria</taxon>
        <taxon>Pseudomonadati</taxon>
        <taxon>Pseudomonadota</taxon>
        <taxon>Gammaproteobacteria</taxon>
        <taxon>Vibrionales</taxon>
        <taxon>Vibrionaceae</taxon>
        <taxon>Enterovibrio</taxon>
    </lineage>
</organism>
<keyword evidence="2" id="KW-1185">Reference proteome</keyword>
<protein>
    <submittedName>
        <fullName evidence="1">Uncharacterized protein</fullName>
    </submittedName>
</protein>
<dbReference type="Proteomes" id="UP000190162">
    <property type="component" value="Unassembled WGS sequence"/>
</dbReference>
<evidence type="ECO:0000313" key="1">
    <source>
        <dbReference type="EMBL" id="SKA69700.1"/>
    </source>
</evidence>
<dbReference type="EMBL" id="FUXU01000120">
    <property type="protein sequence ID" value="SKA69700.1"/>
    <property type="molecule type" value="Genomic_DNA"/>
</dbReference>
<dbReference type="InterPro" id="IPR027417">
    <property type="entry name" value="P-loop_NTPase"/>
</dbReference>
<dbReference type="AlphaFoldDB" id="A0A1T4VXG4"/>
<dbReference type="OrthoDB" id="5813818at2"/>
<proteinExistence type="predicted"/>
<dbReference type="Gene3D" id="3.40.50.300">
    <property type="entry name" value="P-loop containing nucleotide triphosphate hydrolases"/>
    <property type="match status" value="1"/>
</dbReference>
<dbReference type="SUPFAM" id="SSF52540">
    <property type="entry name" value="P-loop containing nucleoside triphosphate hydrolases"/>
    <property type="match status" value="1"/>
</dbReference>
<dbReference type="RefSeq" id="WP_078754545.1">
    <property type="nucleotide sequence ID" value="NZ_FUXU01000120.1"/>
</dbReference>
<accession>A0A1T4VXG4</accession>
<gene>
    <name evidence="1" type="ORF">SAMN02745132_04489</name>
</gene>
<evidence type="ECO:0000313" key="2">
    <source>
        <dbReference type="Proteomes" id="UP000190162"/>
    </source>
</evidence>
<sequence length="217" mass="24480">MAINSNPSLKARHMLFSATTGGGKTTAVHQLPQLNKARRIALYDPYDAYTQLGKKTVIKTYSLKHFAFALEKAMKQKKSFVVSLCRTYGGKELTLFARIVWALADGNKELHVVIEELIGSIVSPQTLSKPVAELWNGGRQFGLVMYALFQRPQEVPKTVVRQSQFKWIGKQDAKADCRYWSAEIDVPIEDIDRLQDLEYYLKEKGAAPQYGKIALPD</sequence>